<feature type="transmembrane region" description="Helical" evidence="1">
    <location>
        <begin position="122"/>
        <end position="147"/>
    </location>
</feature>
<reference evidence="5 6" key="1">
    <citation type="submission" date="2019-10" db="EMBL/GenBank/DDBJ databases">
        <title>Unraveling microbial dark matter from salterns through culturing: the case of the genus Halosegnis.</title>
        <authorList>
            <person name="Duran-Viseras A."/>
            <person name="Andrei A.-S."/>
            <person name="Vera-Gargallo B."/>
            <person name="Ghai R."/>
            <person name="Sanchez-Porro C."/>
            <person name="Ventosa A."/>
        </authorList>
    </citation>
    <scope>NUCLEOTIDE SEQUENCE [LARGE SCALE GENOMIC DNA]</scope>
    <source>
        <strain evidence="3 6">F17-44</strain>
        <strain evidence="2 7">F18-79</strain>
        <strain evidence="4 5">F19-13</strain>
    </source>
</reference>
<evidence type="ECO:0000313" key="7">
    <source>
        <dbReference type="Proteomes" id="UP000326865"/>
    </source>
</evidence>
<dbReference type="Proteomes" id="UP000326865">
    <property type="component" value="Unassembled WGS sequence"/>
</dbReference>
<evidence type="ECO:0000313" key="2">
    <source>
        <dbReference type="EMBL" id="KAB7514915.1"/>
    </source>
</evidence>
<evidence type="ECO:0000313" key="4">
    <source>
        <dbReference type="EMBL" id="KAB7519196.1"/>
    </source>
</evidence>
<evidence type="ECO:0000313" key="3">
    <source>
        <dbReference type="EMBL" id="KAB7518224.1"/>
    </source>
</evidence>
<evidence type="ECO:0000313" key="5">
    <source>
        <dbReference type="Proteomes" id="UP000326207"/>
    </source>
</evidence>
<feature type="transmembrane region" description="Helical" evidence="1">
    <location>
        <begin position="159"/>
        <end position="184"/>
    </location>
</feature>
<sequence length="266" mass="27261">MSRRDFATVFRYEARGRLRTSLLLSGALSAYGLVFVALAPDLLVGTDLAALLESLPPLLTALVGFESLDSVAGLLASEFYTFGWTVGLAAYVAYAAAGTVGGDIESGRAATLLSGPTARTDVLAGVAAGLLVPIGLVNAIVPLALYLGAGVIGQPLSLAGLYTLHAVAVVYLLAWLGLGTLVGVTVKRGRLAGRTAIAGAFAAWFGEAALSVTTVSELGALSPARYFDPTAVLVEGIIAPLDIAVLLAIAVLALSVARYRFVRTDL</sequence>
<dbReference type="RefSeq" id="WP_152119116.1">
    <property type="nucleotide sequence ID" value="NZ_QJOW01000001.1"/>
</dbReference>
<keyword evidence="1" id="KW-0472">Membrane</keyword>
<feature type="transmembrane region" description="Helical" evidence="1">
    <location>
        <begin position="236"/>
        <end position="257"/>
    </location>
</feature>
<dbReference type="AlphaFoldDB" id="A0A5N5U8G3"/>
<evidence type="ECO:0000313" key="6">
    <source>
        <dbReference type="Proteomes" id="UP000326302"/>
    </source>
</evidence>
<proteinExistence type="predicted"/>
<accession>A0A5N5UNB5</accession>
<organism evidence="2 7">
    <name type="scientific">Halosegnis rubeus</name>
    <dbReference type="NCBI Taxonomy" id="2212850"/>
    <lineage>
        <taxon>Archaea</taxon>
        <taxon>Methanobacteriati</taxon>
        <taxon>Methanobacteriota</taxon>
        <taxon>Stenosarchaea group</taxon>
        <taxon>Halobacteria</taxon>
        <taxon>Halobacteriales</taxon>
        <taxon>Natronomonadaceae</taxon>
        <taxon>Halosegnis</taxon>
    </lineage>
</organism>
<name>A0A5N5U8G3_9EURY</name>
<keyword evidence="1" id="KW-0812">Transmembrane</keyword>
<dbReference type="EMBL" id="QJOW01000001">
    <property type="protein sequence ID" value="KAB7518224.1"/>
    <property type="molecule type" value="Genomic_DNA"/>
</dbReference>
<keyword evidence="1" id="KW-1133">Transmembrane helix</keyword>
<gene>
    <name evidence="2" type="ORF">DM867_07365</name>
    <name evidence="3" type="ORF">DMP03_02355</name>
    <name evidence="4" type="ORF">DP108_03550</name>
</gene>
<comment type="caution">
    <text evidence="2">The sequence shown here is derived from an EMBL/GenBank/DDBJ whole genome shotgun (WGS) entry which is preliminary data.</text>
</comment>
<feature type="transmembrane region" description="Helical" evidence="1">
    <location>
        <begin position="79"/>
        <end position="101"/>
    </location>
</feature>
<dbReference type="Proteomes" id="UP000326207">
    <property type="component" value="Unassembled WGS sequence"/>
</dbReference>
<dbReference type="EMBL" id="QKKZ01000002">
    <property type="protein sequence ID" value="KAB7514915.1"/>
    <property type="molecule type" value="Genomic_DNA"/>
</dbReference>
<evidence type="ECO:0008006" key="8">
    <source>
        <dbReference type="Google" id="ProtNLM"/>
    </source>
</evidence>
<evidence type="ECO:0000256" key="1">
    <source>
        <dbReference type="SAM" id="Phobius"/>
    </source>
</evidence>
<dbReference type="EMBL" id="QMDY01000002">
    <property type="protein sequence ID" value="KAB7519196.1"/>
    <property type="molecule type" value="Genomic_DNA"/>
</dbReference>
<dbReference type="Proteomes" id="UP000326302">
    <property type="component" value="Unassembled WGS sequence"/>
</dbReference>
<dbReference type="OrthoDB" id="241480at2157"/>
<feature type="transmembrane region" description="Helical" evidence="1">
    <location>
        <begin position="21"/>
        <end position="39"/>
    </location>
</feature>
<accession>A0A5N5UHN4</accession>
<accession>A0A5N5U8G3</accession>
<keyword evidence="7" id="KW-1185">Reference proteome</keyword>
<feature type="transmembrane region" description="Helical" evidence="1">
    <location>
        <begin position="196"/>
        <end position="216"/>
    </location>
</feature>
<protein>
    <recommendedName>
        <fullName evidence="8">ABC-2 type transport system permease protein</fullName>
    </recommendedName>
</protein>